<keyword evidence="1" id="KW-0732">Signal</keyword>
<feature type="signal peptide" evidence="1">
    <location>
        <begin position="1"/>
        <end position="21"/>
    </location>
</feature>
<feature type="chain" id="PRO_5030641729" description="CBM-cenC domain-containing protein" evidence="1">
    <location>
        <begin position="22"/>
        <end position="188"/>
    </location>
</feature>
<dbReference type="AlphaFoldDB" id="A0A7W7NQQ6"/>
<dbReference type="RefSeq" id="WP_184163622.1">
    <property type="nucleotide sequence ID" value="NZ_JACHLN010000001.1"/>
</dbReference>
<protein>
    <recommendedName>
        <fullName evidence="4">CBM-cenC domain-containing protein</fullName>
    </recommendedName>
</protein>
<evidence type="ECO:0000313" key="2">
    <source>
        <dbReference type="EMBL" id="MBB4838068.1"/>
    </source>
</evidence>
<dbReference type="Proteomes" id="UP000575241">
    <property type="component" value="Unassembled WGS sequence"/>
</dbReference>
<accession>A0A7W7NQQ6</accession>
<gene>
    <name evidence="2" type="ORF">HNP52_001119</name>
</gene>
<dbReference type="SUPFAM" id="SSF49785">
    <property type="entry name" value="Galactose-binding domain-like"/>
    <property type="match status" value="1"/>
</dbReference>
<dbReference type="EMBL" id="JACHLN010000001">
    <property type="protein sequence ID" value="MBB4838068.1"/>
    <property type="molecule type" value="Genomic_DNA"/>
</dbReference>
<keyword evidence="3" id="KW-1185">Reference proteome</keyword>
<evidence type="ECO:0000256" key="1">
    <source>
        <dbReference type="SAM" id="SignalP"/>
    </source>
</evidence>
<name>A0A7W7NQQ6_9SPHN</name>
<evidence type="ECO:0000313" key="3">
    <source>
        <dbReference type="Proteomes" id="UP000575241"/>
    </source>
</evidence>
<sequence>MTKRLALAAMVLAIPAGLAFAPLAAQTAAAEPEVLNNANPDSFQVYGLPGGAKPTPIKDAKVQFGKAIRVDTPGDGNPWSIGVNSPLQAGVKKGDKVVIAFYARVEKPAEGATTATIANVQIQLASAPYTKVFGNPVTVGPDWKLYTAAGHADRDYAKGELAAALHINTAKQTFDIGAMAVLNYGQKP</sequence>
<organism evidence="2 3">
    <name type="scientific">Sphingomonas kyeonggiensis</name>
    <dbReference type="NCBI Taxonomy" id="1268553"/>
    <lineage>
        <taxon>Bacteria</taxon>
        <taxon>Pseudomonadati</taxon>
        <taxon>Pseudomonadota</taxon>
        <taxon>Alphaproteobacteria</taxon>
        <taxon>Sphingomonadales</taxon>
        <taxon>Sphingomonadaceae</taxon>
        <taxon>Sphingomonas</taxon>
    </lineage>
</organism>
<evidence type="ECO:0008006" key="4">
    <source>
        <dbReference type="Google" id="ProtNLM"/>
    </source>
</evidence>
<reference evidence="2 3" key="1">
    <citation type="submission" date="2020-08" db="EMBL/GenBank/DDBJ databases">
        <title>Functional genomics of gut bacteria from endangered species of beetles.</title>
        <authorList>
            <person name="Carlos-Shanley C."/>
        </authorList>
    </citation>
    <scope>NUCLEOTIDE SEQUENCE [LARGE SCALE GENOMIC DNA]</scope>
    <source>
        <strain evidence="2 3">S00224</strain>
    </source>
</reference>
<dbReference type="InterPro" id="IPR008979">
    <property type="entry name" value="Galactose-bd-like_sf"/>
</dbReference>
<dbReference type="Gene3D" id="2.60.120.260">
    <property type="entry name" value="Galactose-binding domain-like"/>
    <property type="match status" value="1"/>
</dbReference>
<proteinExistence type="predicted"/>
<comment type="caution">
    <text evidence="2">The sequence shown here is derived from an EMBL/GenBank/DDBJ whole genome shotgun (WGS) entry which is preliminary data.</text>
</comment>